<dbReference type="PROSITE" id="PS50217">
    <property type="entry name" value="BZIP"/>
    <property type="match status" value="1"/>
</dbReference>
<organism evidence="3 4">
    <name type="scientific">Triplophysa rosa</name>
    <name type="common">Cave loach</name>
    <dbReference type="NCBI Taxonomy" id="992332"/>
    <lineage>
        <taxon>Eukaryota</taxon>
        <taxon>Metazoa</taxon>
        <taxon>Chordata</taxon>
        <taxon>Craniata</taxon>
        <taxon>Vertebrata</taxon>
        <taxon>Euteleostomi</taxon>
        <taxon>Actinopterygii</taxon>
        <taxon>Neopterygii</taxon>
        <taxon>Teleostei</taxon>
        <taxon>Ostariophysi</taxon>
        <taxon>Cypriniformes</taxon>
        <taxon>Nemacheilidae</taxon>
        <taxon>Triplophysa</taxon>
    </lineage>
</organism>
<name>A0A9W7TFQ1_TRIRA</name>
<sequence>MALLMELWECNMEMSRNEGREESYHVSESDFTPAWMGPDNALAVQIQQNVIEGTTSSPNLDVITSNPDLQWFLQSSLLSQSETTSFSSCMPNCPTCLSQCSSPDQSCLGVAEDRTVGHTDKHMSSEELKRISIRRERNRVAAARCRDRRRVLIDTLQTETDHLEQVKTKLEEEIAALERERERLELVFEAHMPICKLNDPNPE</sequence>
<feature type="coiled-coil region" evidence="1">
    <location>
        <begin position="153"/>
        <end position="187"/>
    </location>
</feature>
<dbReference type="PROSITE" id="PS00036">
    <property type="entry name" value="BZIP_BASIC"/>
    <property type="match status" value="1"/>
</dbReference>
<dbReference type="InterPro" id="IPR000837">
    <property type="entry name" value="AP-1"/>
</dbReference>
<reference evidence="3" key="1">
    <citation type="submission" date="2021-02" db="EMBL/GenBank/DDBJ databases">
        <title>Comparative genomics reveals that relaxation of natural selection precedes convergent phenotypic evolution of cavefish.</title>
        <authorList>
            <person name="Peng Z."/>
        </authorList>
    </citation>
    <scope>NUCLEOTIDE SEQUENCE</scope>
    <source>
        <tissue evidence="3">Muscle</tissue>
    </source>
</reference>
<evidence type="ECO:0000313" key="3">
    <source>
        <dbReference type="EMBL" id="KAI7796452.1"/>
    </source>
</evidence>
<dbReference type="PANTHER" id="PTHR23351:SF25">
    <property type="entry name" value="FOS-RELATED ANTIGEN 2"/>
    <property type="match status" value="1"/>
</dbReference>
<dbReference type="SMART" id="SM00338">
    <property type="entry name" value="BRLZ"/>
    <property type="match status" value="1"/>
</dbReference>
<keyword evidence="1" id="KW-0175">Coiled coil</keyword>
<dbReference type="GO" id="GO:0000978">
    <property type="term" value="F:RNA polymerase II cis-regulatory region sequence-specific DNA binding"/>
    <property type="evidence" value="ECO:0007669"/>
    <property type="project" value="TreeGrafter"/>
</dbReference>
<keyword evidence="4" id="KW-1185">Reference proteome</keyword>
<protein>
    <submittedName>
        <fullName evidence="3">Fos-related antigen 2-like</fullName>
    </submittedName>
</protein>
<dbReference type="Gene3D" id="1.20.5.170">
    <property type="match status" value="1"/>
</dbReference>
<evidence type="ECO:0000259" key="2">
    <source>
        <dbReference type="PROSITE" id="PS50217"/>
    </source>
</evidence>
<dbReference type="SUPFAM" id="SSF57959">
    <property type="entry name" value="Leucine zipper domain"/>
    <property type="match status" value="1"/>
</dbReference>
<evidence type="ECO:0000256" key="1">
    <source>
        <dbReference type="SAM" id="Coils"/>
    </source>
</evidence>
<dbReference type="InterPro" id="IPR046347">
    <property type="entry name" value="bZIP_sf"/>
</dbReference>
<dbReference type="EMBL" id="JAFHDT010000019">
    <property type="protein sequence ID" value="KAI7796452.1"/>
    <property type="molecule type" value="Genomic_DNA"/>
</dbReference>
<feature type="domain" description="BZIP" evidence="2">
    <location>
        <begin position="134"/>
        <end position="191"/>
    </location>
</feature>
<dbReference type="InterPro" id="IPR004827">
    <property type="entry name" value="bZIP"/>
</dbReference>
<dbReference type="GO" id="GO:0005634">
    <property type="term" value="C:nucleus"/>
    <property type="evidence" value="ECO:0007669"/>
    <property type="project" value="TreeGrafter"/>
</dbReference>
<dbReference type="GO" id="GO:0000981">
    <property type="term" value="F:DNA-binding transcription factor activity, RNA polymerase II-specific"/>
    <property type="evidence" value="ECO:0007669"/>
    <property type="project" value="TreeGrafter"/>
</dbReference>
<proteinExistence type="predicted"/>
<gene>
    <name evidence="3" type="ORF">IRJ41_023503</name>
</gene>
<dbReference type="OrthoDB" id="8925069at2759"/>
<accession>A0A9W7TFQ1</accession>
<evidence type="ECO:0000313" key="4">
    <source>
        <dbReference type="Proteomes" id="UP001059041"/>
    </source>
</evidence>
<dbReference type="PANTHER" id="PTHR23351">
    <property type="entry name" value="FOS TRANSCRIPTION FACTOR-RELATED"/>
    <property type="match status" value="1"/>
</dbReference>
<dbReference type="PRINTS" id="PR00042">
    <property type="entry name" value="LEUZIPPRFOS"/>
</dbReference>
<dbReference type="AlphaFoldDB" id="A0A9W7TFQ1"/>
<dbReference type="Pfam" id="PF07716">
    <property type="entry name" value="bZIP_2"/>
    <property type="match status" value="1"/>
</dbReference>
<comment type="caution">
    <text evidence="3">The sequence shown here is derived from an EMBL/GenBank/DDBJ whole genome shotgun (WGS) entry which is preliminary data.</text>
</comment>
<dbReference type="Proteomes" id="UP001059041">
    <property type="component" value="Linkage Group LG19"/>
</dbReference>